<dbReference type="Proteomes" id="UP001196661">
    <property type="component" value="Unassembled WGS sequence"/>
</dbReference>
<sequence>MFGILRRHLSVASLASLGLLAICSQAAKATCLTNSCPYNSLGFSTASNNVQITNILGTGTLQTPYVIYQDVWGLDFSLAITGLNHAPQHSIFGRPGFAISIVSRNLTGEFWSFYDHELQETAGFASNDNDGLSFAQDILDGRPNSSAHYDNADEITDVRDFINFHGGNGVEPGEQVRFNYFITDTIPNAQFYVRQRPNFRTNTVPTNAAALPSTVPTTAKPAVPALSSTTANAPGAESTTTHSPSSSAQPLSQPATSSNSQTTTPLKQASIPEPTMQVGLGLLGMYFLTRFVKQSRKCIDESACFSKQL</sequence>
<dbReference type="EMBL" id="JADOER010000011">
    <property type="protein sequence ID" value="MBT9313114.1"/>
    <property type="molecule type" value="Genomic_DNA"/>
</dbReference>
<feature type="signal peptide" evidence="2">
    <location>
        <begin position="1"/>
        <end position="29"/>
    </location>
</feature>
<proteinExistence type="predicted"/>
<feature type="chain" id="PRO_5046194281" description="PEP-CTERM sorting domain-containing protein" evidence="2">
    <location>
        <begin position="30"/>
        <end position="309"/>
    </location>
</feature>
<feature type="compositionally biased region" description="Polar residues" evidence="1">
    <location>
        <begin position="226"/>
        <end position="242"/>
    </location>
</feature>
<evidence type="ECO:0000256" key="2">
    <source>
        <dbReference type="SAM" id="SignalP"/>
    </source>
</evidence>
<organism evidence="3 4">
    <name type="scientific">Leptothoe kymatousa TAU-MAC 1615</name>
    <dbReference type="NCBI Taxonomy" id="2364775"/>
    <lineage>
        <taxon>Bacteria</taxon>
        <taxon>Bacillati</taxon>
        <taxon>Cyanobacteriota</taxon>
        <taxon>Cyanophyceae</taxon>
        <taxon>Nodosilineales</taxon>
        <taxon>Cymatolegaceae</taxon>
        <taxon>Leptothoe</taxon>
        <taxon>Leptothoe kymatousa</taxon>
    </lineage>
</organism>
<accession>A0ABS5Y5J3</accession>
<feature type="region of interest" description="Disordered" evidence="1">
    <location>
        <begin position="203"/>
        <end position="272"/>
    </location>
</feature>
<evidence type="ECO:0000313" key="4">
    <source>
        <dbReference type="Proteomes" id="UP001196661"/>
    </source>
</evidence>
<feature type="compositionally biased region" description="Low complexity" evidence="1">
    <location>
        <begin position="243"/>
        <end position="258"/>
    </location>
</feature>
<comment type="caution">
    <text evidence="3">The sequence shown here is derived from an EMBL/GenBank/DDBJ whole genome shotgun (WGS) entry which is preliminary data.</text>
</comment>
<gene>
    <name evidence="3" type="ORF">IXB28_12920</name>
</gene>
<protein>
    <recommendedName>
        <fullName evidence="5">PEP-CTERM sorting domain-containing protein</fullName>
    </recommendedName>
</protein>
<evidence type="ECO:0000313" key="3">
    <source>
        <dbReference type="EMBL" id="MBT9313114.1"/>
    </source>
</evidence>
<evidence type="ECO:0008006" key="5">
    <source>
        <dbReference type="Google" id="ProtNLM"/>
    </source>
</evidence>
<dbReference type="RefSeq" id="WP_215618998.1">
    <property type="nucleotide sequence ID" value="NZ_JADOER010000011.1"/>
</dbReference>
<keyword evidence="2" id="KW-0732">Signal</keyword>
<keyword evidence="4" id="KW-1185">Reference proteome</keyword>
<reference evidence="3 4" key="1">
    <citation type="journal article" date="2021" name="Mar. Drugs">
        <title>Genome Reduction and Secondary Metabolism of the Marine Sponge-Associated Cyanobacterium Leptothoe.</title>
        <authorList>
            <person name="Konstantinou D."/>
            <person name="Popin R.V."/>
            <person name="Fewer D.P."/>
            <person name="Sivonen K."/>
            <person name="Gkelis S."/>
        </authorList>
    </citation>
    <scope>NUCLEOTIDE SEQUENCE [LARGE SCALE GENOMIC DNA]</scope>
    <source>
        <strain evidence="3 4">TAU-MAC 1615</strain>
    </source>
</reference>
<name>A0ABS5Y5J3_9CYAN</name>
<evidence type="ECO:0000256" key="1">
    <source>
        <dbReference type="SAM" id="MobiDB-lite"/>
    </source>
</evidence>